<name>A0A6P1E922_LENHI</name>
<dbReference type="Pfam" id="PF06114">
    <property type="entry name" value="Peptidase_M78"/>
    <property type="match status" value="1"/>
</dbReference>
<dbReference type="RefSeq" id="WP_159298644.1">
    <property type="nucleotide sequence ID" value="NZ_CP047121.1"/>
</dbReference>
<dbReference type="GeneID" id="69057284"/>
<evidence type="ECO:0000313" key="2">
    <source>
        <dbReference type="EMBL" id="QHB51223.1"/>
    </source>
</evidence>
<dbReference type="InterPro" id="IPR010359">
    <property type="entry name" value="IrrE_HExxH"/>
</dbReference>
<reference evidence="2 3" key="1">
    <citation type="submission" date="2019-12" db="EMBL/GenBank/DDBJ databases">
        <title>Lactobacillus hilgardii FLUB.</title>
        <authorList>
            <person name="Gustaw K."/>
        </authorList>
    </citation>
    <scope>NUCLEOTIDE SEQUENCE [LARGE SCALE GENOMIC DNA]</scope>
    <source>
        <strain evidence="2 3">FLUB</strain>
    </source>
</reference>
<gene>
    <name evidence="2" type="ORF">GQR93_02780</name>
</gene>
<organism evidence="2 3">
    <name type="scientific">Lentilactobacillus hilgardii</name>
    <name type="common">Lactobacillus hilgardii</name>
    <dbReference type="NCBI Taxonomy" id="1588"/>
    <lineage>
        <taxon>Bacteria</taxon>
        <taxon>Bacillati</taxon>
        <taxon>Bacillota</taxon>
        <taxon>Bacilli</taxon>
        <taxon>Lactobacillales</taxon>
        <taxon>Lactobacillaceae</taxon>
        <taxon>Lentilactobacillus</taxon>
    </lineage>
</organism>
<evidence type="ECO:0000259" key="1">
    <source>
        <dbReference type="Pfam" id="PF06114"/>
    </source>
</evidence>
<protein>
    <submittedName>
        <fullName evidence="2">ImmA/IrrE family metallo-endopeptidase</fullName>
    </submittedName>
</protein>
<proteinExistence type="predicted"/>
<dbReference type="Gene3D" id="1.10.10.2910">
    <property type="match status" value="1"/>
</dbReference>
<dbReference type="SMR" id="A0A6P1E922"/>
<dbReference type="EMBL" id="CP047121">
    <property type="protein sequence ID" value="QHB51223.1"/>
    <property type="molecule type" value="Genomic_DNA"/>
</dbReference>
<dbReference type="Proteomes" id="UP000465035">
    <property type="component" value="Chromosome"/>
</dbReference>
<sequence>MKSKSKLEEFWRDFFGTNRNKRITANSFAKEMVKKIVLDKGTADPFSIAEQLNIEIRWETFGPHPLGQTAYFDKYPIILLNEKIRDSPQRNFTCGHELGHIICQPSQTGYQTGRLSHGICEYQANQFATGLMGLLYVEEKGYGPDSYYDLVHHYGSPIDMLD</sequence>
<evidence type="ECO:0000313" key="3">
    <source>
        <dbReference type="Proteomes" id="UP000465035"/>
    </source>
</evidence>
<accession>A0A6P1E922</accession>
<feature type="domain" description="IrrE N-terminal-like" evidence="1">
    <location>
        <begin position="49"/>
        <end position="129"/>
    </location>
</feature>
<dbReference type="AlphaFoldDB" id="A0A6P1E922"/>